<dbReference type="PANTHER" id="PTHR33112:SF16">
    <property type="entry name" value="HETEROKARYON INCOMPATIBILITY DOMAIN-CONTAINING PROTEIN"/>
    <property type="match status" value="1"/>
</dbReference>
<sequence length="739" mass="83003">MNLCHRCQRFDIQEFARTRTGFCGYPLGATILSARSGCLFCTLLLQQFGPRRFDALLKSSSISWFVPSPWIEFSPVRGQLLGEGTTTSASLNLKSLQFHPPQGWIRDGLADKTTVTLHVGADEGTPARISSDVTGKITIQSSLSISDMPLIRPWFEDCYENHPTCRLTLSRTESIDAKKTKLPARLVKIQFINNEGGVKLSLEETEGRTGSYVALSHRWDDQTFVSRTTKANYACRQALCGHRQRPPDPDCPGTAFPPLYHDAGLIAHNLGVSYIWIDSVCIVQDDADDWKKESARMADYYQHAWLTIASTVTADDGGLLNMAMEPQDVSTIVGLPYRDRSGAQRGCFYFRHRGWIFQEFILSRRLLAFSKRGGVYKICQTRAPENTAGDPVGRVERAGFLELPRYLRGIMRTWEDLMEKYCTLRFTMFEQDRVLALSGVAKEFEKALRMEQQQLLGLANDRVDFSYGHFFVWGEPEGPEISLGESESGKKAPGEKLRALGVPTWSWASVARRGEEGAVVGMKVRWFDHHQKKGRESRDQNVARLKAISPAPGYTLQSSDAPPGSGTRWTFTPAPEYRDHNPLRALEICGRLHQCKIYEFFGSDREREAAAHLTYRDPKTAPAKATWKRVVLGQPAAHQYVIGWASVESPDDQEFDEESWTTVEALFIRRMPGMAGGYGWGHWTNRQTAFEVLFLRPLTGSLQVGSASPCYTRVGMGRLFGDEVEACYKAGKDTDIVLV</sequence>
<dbReference type="InterPro" id="IPR010730">
    <property type="entry name" value="HET"/>
</dbReference>
<protein>
    <submittedName>
        <fullName evidence="2">Heterokaryon incompatibility protein-domain-containing protein</fullName>
    </submittedName>
</protein>
<dbReference type="EMBL" id="MU865147">
    <property type="protein sequence ID" value="KAK4456959.1"/>
    <property type="molecule type" value="Genomic_DNA"/>
</dbReference>
<keyword evidence="3" id="KW-1185">Reference proteome</keyword>
<proteinExistence type="predicted"/>
<dbReference type="AlphaFoldDB" id="A0AAV9H9P1"/>
<dbReference type="PANTHER" id="PTHR33112">
    <property type="entry name" value="DOMAIN PROTEIN, PUTATIVE-RELATED"/>
    <property type="match status" value="1"/>
</dbReference>
<reference evidence="2" key="2">
    <citation type="submission" date="2023-06" db="EMBL/GenBank/DDBJ databases">
        <authorList>
            <consortium name="Lawrence Berkeley National Laboratory"/>
            <person name="Mondo S.J."/>
            <person name="Hensen N."/>
            <person name="Bonometti L."/>
            <person name="Westerberg I."/>
            <person name="Brannstrom I.O."/>
            <person name="Guillou S."/>
            <person name="Cros-Aarteil S."/>
            <person name="Calhoun S."/>
            <person name="Haridas S."/>
            <person name="Kuo A."/>
            <person name="Pangilinan J."/>
            <person name="Riley R."/>
            <person name="Labutti K."/>
            <person name="Andreopoulos B."/>
            <person name="Lipzen A."/>
            <person name="Chen C."/>
            <person name="Yanf M."/>
            <person name="Daum C."/>
            <person name="Ng V."/>
            <person name="Clum A."/>
            <person name="Steindorff A."/>
            <person name="Ohm R."/>
            <person name="Martin F."/>
            <person name="Silar P."/>
            <person name="Natvig D."/>
            <person name="Lalanne C."/>
            <person name="Gautier V."/>
            <person name="Ament-Velasquez S.L."/>
            <person name="Kruys A."/>
            <person name="Hutchinson M.I."/>
            <person name="Powell A.J."/>
            <person name="Barry K."/>
            <person name="Miller A.N."/>
            <person name="Grigoriev I.V."/>
            <person name="Debuchy R."/>
            <person name="Gladieux P."/>
            <person name="Thoren M.H."/>
            <person name="Johannesson H."/>
        </authorList>
    </citation>
    <scope>NUCLEOTIDE SEQUENCE</scope>
    <source>
        <strain evidence="2">PSN324</strain>
    </source>
</reference>
<organism evidence="2 3">
    <name type="scientific">Cladorrhinum samala</name>
    <dbReference type="NCBI Taxonomy" id="585594"/>
    <lineage>
        <taxon>Eukaryota</taxon>
        <taxon>Fungi</taxon>
        <taxon>Dikarya</taxon>
        <taxon>Ascomycota</taxon>
        <taxon>Pezizomycotina</taxon>
        <taxon>Sordariomycetes</taxon>
        <taxon>Sordariomycetidae</taxon>
        <taxon>Sordariales</taxon>
        <taxon>Podosporaceae</taxon>
        <taxon>Cladorrhinum</taxon>
    </lineage>
</organism>
<name>A0AAV9H9P1_9PEZI</name>
<evidence type="ECO:0000313" key="2">
    <source>
        <dbReference type="EMBL" id="KAK4456959.1"/>
    </source>
</evidence>
<comment type="caution">
    <text evidence="2">The sequence shown here is derived from an EMBL/GenBank/DDBJ whole genome shotgun (WGS) entry which is preliminary data.</text>
</comment>
<dbReference type="Pfam" id="PF06985">
    <property type="entry name" value="HET"/>
    <property type="match status" value="1"/>
</dbReference>
<accession>A0AAV9H9P1</accession>
<evidence type="ECO:0000313" key="3">
    <source>
        <dbReference type="Proteomes" id="UP001321749"/>
    </source>
</evidence>
<dbReference type="Proteomes" id="UP001321749">
    <property type="component" value="Unassembled WGS sequence"/>
</dbReference>
<evidence type="ECO:0000259" key="1">
    <source>
        <dbReference type="Pfam" id="PF06985"/>
    </source>
</evidence>
<feature type="domain" description="Heterokaryon incompatibility" evidence="1">
    <location>
        <begin position="212"/>
        <end position="334"/>
    </location>
</feature>
<reference evidence="2" key="1">
    <citation type="journal article" date="2023" name="Mol. Phylogenet. Evol.">
        <title>Genome-scale phylogeny and comparative genomics of the fungal order Sordariales.</title>
        <authorList>
            <person name="Hensen N."/>
            <person name="Bonometti L."/>
            <person name="Westerberg I."/>
            <person name="Brannstrom I.O."/>
            <person name="Guillou S."/>
            <person name="Cros-Aarteil S."/>
            <person name="Calhoun S."/>
            <person name="Haridas S."/>
            <person name="Kuo A."/>
            <person name="Mondo S."/>
            <person name="Pangilinan J."/>
            <person name="Riley R."/>
            <person name="LaButti K."/>
            <person name="Andreopoulos B."/>
            <person name="Lipzen A."/>
            <person name="Chen C."/>
            <person name="Yan M."/>
            <person name="Daum C."/>
            <person name="Ng V."/>
            <person name="Clum A."/>
            <person name="Steindorff A."/>
            <person name="Ohm R.A."/>
            <person name="Martin F."/>
            <person name="Silar P."/>
            <person name="Natvig D.O."/>
            <person name="Lalanne C."/>
            <person name="Gautier V."/>
            <person name="Ament-Velasquez S.L."/>
            <person name="Kruys A."/>
            <person name="Hutchinson M.I."/>
            <person name="Powell A.J."/>
            <person name="Barry K."/>
            <person name="Miller A.N."/>
            <person name="Grigoriev I.V."/>
            <person name="Debuchy R."/>
            <person name="Gladieux P."/>
            <person name="Hiltunen Thoren M."/>
            <person name="Johannesson H."/>
        </authorList>
    </citation>
    <scope>NUCLEOTIDE SEQUENCE</scope>
    <source>
        <strain evidence="2">PSN324</strain>
    </source>
</reference>
<gene>
    <name evidence="2" type="ORF">QBC42DRAFT_213780</name>
</gene>